<organism evidence="1 2">
    <name type="scientific">Solanum bulbocastanum</name>
    <name type="common">Wild potato</name>
    <dbReference type="NCBI Taxonomy" id="147425"/>
    <lineage>
        <taxon>Eukaryota</taxon>
        <taxon>Viridiplantae</taxon>
        <taxon>Streptophyta</taxon>
        <taxon>Embryophyta</taxon>
        <taxon>Tracheophyta</taxon>
        <taxon>Spermatophyta</taxon>
        <taxon>Magnoliopsida</taxon>
        <taxon>eudicotyledons</taxon>
        <taxon>Gunneridae</taxon>
        <taxon>Pentapetalae</taxon>
        <taxon>asterids</taxon>
        <taxon>lamiids</taxon>
        <taxon>Solanales</taxon>
        <taxon>Solanaceae</taxon>
        <taxon>Solanoideae</taxon>
        <taxon>Solaneae</taxon>
        <taxon>Solanum</taxon>
    </lineage>
</organism>
<comment type="caution">
    <text evidence="1">The sequence shown here is derived from an EMBL/GenBank/DDBJ whole genome shotgun (WGS) entry which is preliminary data.</text>
</comment>
<protein>
    <submittedName>
        <fullName evidence="1">Uncharacterized protein</fullName>
    </submittedName>
</protein>
<evidence type="ECO:0000313" key="1">
    <source>
        <dbReference type="EMBL" id="KAK6780471.1"/>
    </source>
</evidence>
<accession>A0AAN8TB28</accession>
<reference evidence="1 2" key="1">
    <citation type="submission" date="2024-02" db="EMBL/GenBank/DDBJ databases">
        <title>de novo genome assembly of Solanum bulbocastanum strain 11H21.</title>
        <authorList>
            <person name="Hosaka A.J."/>
        </authorList>
    </citation>
    <scope>NUCLEOTIDE SEQUENCE [LARGE SCALE GENOMIC DNA]</scope>
    <source>
        <tissue evidence="1">Young leaves</tissue>
    </source>
</reference>
<evidence type="ECO:0000313" key="2">
    <source>
        <dbReference type="Proteomes" id="UP001371456"/>
    </source>
</evidence>
<gene>
    <name evidence="1" type="ORF">RDI58_022655</name>
</gene>
<dbReference type="EMBL" id="JBANQN010000009">
    <property type="protein sequence ID" value="KAK6780471.1"/>
    <property type="molecule type" value="Genomic_DNA"/>
</dbReference>
<keyword evidence="2" id="KW-1185">Reference proteome</keyword>
<dbReference type="Proteomes" id="UP001371456">
    <property type="component" value="Unassembled WGS sequence"/>
</dbReference>
<sequence>MKKMFTFNYPHPHPRVMFVFNPPLLISNKDQMLLMYGNTFLLYYLKDESIT</sequence>
<proteinExistence type="predicted"/>
<name>A0AAN8TB28_SOLBU</name>
<dbReference type="AlphaFoldDB" id="A0AAN8TB28"/>